<proteinExistence type="predicted"/>
<protein>
    <recommendedName>
        <fullName evidence="4">Outer membrane protein beta-barrel domain-containing protein</fullName>
    </recommendedName>
</protein>
<evidence type="ECO:0008006" key="4">
    <source>
        <dbReference type="Google" id="ProtNLM"/>
    </source>
</evidence>
<keyword evidence="3" id="KW-1185">Reference proteome</keyword>
<organism evidence="2 3">
    <name type="scientific">Salinimicrobium sediminis</name>
    <dbReference type="NCBI Taxonomy" id="1343891"/>
    <lineage>
        <taxon>Bacteria</taxon>
        <taxon>Pseudomonadati</taxon>
        <taxon>Bacteroidota</taxon>
        <taxon>Flavobacteriia</taxon>
        <taxon>Flavobacteriales</taxon>
        <taxon>Flavobacteriaceae</taxon>
        <taxon>Salinimicrobium</taxon>
    </lineage>
</organism>
<evidence type="ECO:0000313" key="3">
    <source>
        <dbReference type="Proteomes" id="UP000219193"/>
    </source>
</evidence>
<dbReference type="AlphaFoldDB" id="A0A285X623"/>
<evidence type="ECO:0000313" key="2">
    <source>
        <dbReference type="EMBL" id="SOC80791.1"/>
    </source>
</evidence>
<dbReference type="Pfam" id="PF20230">
    <property type="entry name" value="DUF6588"/>
    <property type="match status" value="1"/>
</dbReference>
<dbReference type="RefSeq" id="WP_097056571.1">
    <property type="nucleotide sequence ID" value="NZ_OCMF01000003.1"/>
</dbReference>
<feature type="signal peptide" evidence="1">
    <location>
        <begin position="1"/>
        <end position="19"/>
    </location>
</feature>
<keyword evidence="1" id="KW-0732">Signal</keyword>
<evidence type="ECO:0000256" key="1">
    <source>
        <dbReference type="SAM" id="SignalP"/>
    </source>
</evidence>
<sequence>MKKILLLLTVYLLSVPAFAQSDDVGKFIDDILLIAGKFSAPAADGAGIQASAGWFSSASALEKWDFRFSLHGNALMVPSKKKSFTLNNSELQLLEIQGVESASLPTAFGGVSNDVLVGNINFMGQDIPVDFDAIDGIGRDYIPHAFAQVAVGVGAGTEITLRAMPKVTIDDVTASTYGLGVVHNLSQYFNPYNFERSFQVAIGVAYSKLNVEYEFEPQGAQGIVLLDQINVDADLFMAELIASKNFGIFEPFGAVGLMNSSFDYTFGGTGDYLSEVNTQVNKLEDSNFQFKGDLGFNLHFDRFRLSATGTVGEFFNANLGLHVRI</sequence>
<reference evidence="3" key="1">
    <citation type="submission" date="2017-09" db="EMBL/GenBank/DDBJ databases">
        <authorList>
            <person name="Varghese N."/>
            <person name="Submissions S."/>
        </authorList>
    </citation>
    <scope>NUCLEOTIDE SEQUENCE [LARGE SCALE GENOMIC DNA]</scope>
    <source>
        <strain evidence="3">CGMCC 1.12641</strain>
    </source>
</reference>
<name>A0A285X623_9FLAO</name>
<dbReference type="Proteomes" id="UP000219193">
    <property type="component" value="Unassembled WGS sequence"/>
</dbReference>
<accession>A0A285X623</accession>
<feature type="chain" id="PRO_5012515756" description="Outer membrane protein beta-barrel domain-containing protein" evidence="1">
    <location>
        <begin position="20"/>
        <end position="325"/>
    </location>
</feature>
<dbReference type="OrthoDB" id="9775382at2"/>
<dbReference type="InterPro" id="IPR046495">
    <property type="entry name" value="DUF6588"/>
</dbReference>
<dbReference type="EMBL" id="OCMF01000003">
    <property type="protein sequence ID" value="SOC80791.1"/>
    <property type="molecule type" value="Genomic_DNA"/>
</dbReference>
<gene>
    <name evidence="2" type="ORF">SAMN06296241_2348</name>
</gene>